<dbReference type="EMBL" id="FNDU01000006">
    <property type="protein sequence ID" value="SDI26485.1"/>
    <property type="molecule type" value="Genomic_DNA"/>
</dbReference>
<proteinExistence type="predicted"/>
<evidence type="ECO:0000313" key="2">
    <source>
        <dbReference type="Proteomes" id="UP000199017"/>
    </source>
</evidence>
<evidence type="ECO:0000313" key="1">
    <source>
        <dbReference type="EMBL" id="SDI26485.1"/>
    </source>
</evidence>
<accession>A0A1G8J5D4</accession>
<reference evidence="1 2" key="1">
    <citation type="submission" date="2016-10" db="EMBL/GenBank/DDBJ databases">
        <authorList>
            <person name="de Groot N.N."/>
        </authorList>
    </citation>
    <scope>NUCLEOTIDE SEQUENCE [LARGE SCALE GENOMIC DNA]</scope>
    <source>
        <strain evidence="2">P4B,CCM 7963,CECT 7998,DSM 25260,IBRC-M 10614,KCTC 13821</strain>
    </source>
</reference>
<name>A0A1G8J5D4_9BACI</name>
<dbReference type="Proteomes" id="UP000199017">
    <property type="component" value="Unassembled WGS sequence"/>
</dbReference>
<dbReference type="RefSeq" id="WP_091584936.1">
    <property type="nucleotide sequence ID" value="NZ_FNDU01000006.1"/>
</dbReference>
<protein>
    <submittedName>
        <fullName evidence="1">Uncharacterized protein</fullName>
    </submittedName>
</protein>
<organism evidence="1 2">
    <name type="scientific">Alteribacillus bidgolensis</name>
    <dbReference type="NCBI Taxonomy" id="930129"/>
    <lineage>
        <taxon>Bacteria</taxon>
        <taxon>Bacillati</taxon>
        <taxon>Bacillota</taxon>
        <taxon>Bacilli</taxon>
        <taxon>Bacillales</taxon>
        <taxon>Bacillaceae</taxon>
        <taxon>Alteribacillus</taxon>
    </lineage>
</organism>
<sequence>MLAKNPLSISAVITALSRLYQKRIEKTLQADLVLSDHPLLTVLAGEVKNVHPYLYRFTV</sequence>
<gene>
    <name evidence="1" type="ORF">SAMN05216352_10652</name>
</gene>
<dbReference type="AlphaFoldDB" id="A0A1G8J5D4"/>
<keyword evidence="2" id="KW-1185">Reference proteome</keyword>